<proteinExistence type="inferred from homology"/>
<dbReference type="InterPro" id="IPR051310">
    <property type="entry name" value="MCP_chemotaxis"/>
</dbReference>
<gene>
    <name evidence="8" type="ORF">GJA_2931</name>
</gene>
<feature type="region of interest" description="Disordered" evidence="5">
    <location>
        <begin position="527"/>
        <end position="557"/>
    </location>
</feature>
<dbReference type="OrthoDB" id="5441488at2"/>
<organism evidence="8 9">
    <name type="scientific">Janthinobacterium agaricidamnosum NBRC 102515 = DSM 9628</name>
    <dbReference type="NCBI Taxonomy" id="1349767"/>
    <lineage>
        <taxon>Bacteria</taxon>
        <taxon>Pseudomonadati</taxon>
        <taxon>Pseudomonadota</taxon>
        <taxon>Betaproteobacteria</taxon>
        <taxon>Burkholderiales</taxon>
        <taxon>Oxalobacteraceae</taxon>
        <taxon>Janthinobacterium</taxon>
    </lineage>
</organism>
<dbReference type="GO" id="GO:0005886">
    <property type="term" value="C:plasma membrane"/>
    <property type="evidence" value="ECO:0007669"/>
    <property type="project" value="TreeGrafter"/>
</dbReference>
<comment type="subcellular location">
    <subcellularLocation>
        <location evidence="1">Membrane</location>
    </subcellularLocation>
</comment>
<dbReference type="InterPro" id="IPR024478">
    <property type="entry name" value="HlyB_4HB_MCP"/>
</dbReference>
<keyword evidence="6" id="KW-0812">Transmembrane</keyword>
<keyword evidence="6" id="KW-1133">Transmembrane helix</keyword>
<keyword evidence="9" id="KW-1185">Reference proteome</keyword>
<dbReference type="PROSITE" id="PS50111">
    <property type="entry name" value="CHEMOTAXIS_TRANSDUC_2"/>
    <property type="match status" value="1"/>
</dbReference>
<feature type="domain" description="Methyl-accepting transducer" evidence="7">
    <location>
        <begin position="274"/>
        <end position="503"/>
    </location>
</feature>
<evidence type="ECO:0000313" key="8">
    <source>
        <dbReference type="EMBL" id="CDG83557.1"/>
    </source>
</evidence>
<evidence type="ECO:0000256" key="3">
    <source>
        <dbReference type="ARBA" id="ARBA00029447"/>
    </source>
</evidence>
<keyword evidence="2" id="KW-0488">Methylation</keyword>
<evidence type="ECO:0000256" key="1">
    <source>
        <dbReference type="ARBA" id="ARBA00004370"/>
    </source>
</evidence>
<dbReference type="SUPFAM" id="SSF58104">
    <property type="entry name" value="Methyl-accepting chemotaxis protein (MCP) signaling domain"/>
    <property type="match status" value="1"/>
</dbReference>
<dbReference type="GO" id="GO:0004888">
    <property type="term" value="F:transmembrane signaling receptor activity"/>
    <property type="evidence" value="ECO:0007669"/>
    <property type="project" value="InterPro"/>
</dbReference>
<dbReference type="KEGG" id="jag:GJA_2931"/>
<dbReference type="SMART" id="SM00283">
    <property type="entry name" value="MA"/>
    <property type="match status" value="1"/>
</dbReference>
<dbReference type="Gene3D" id="1.10.287.950">
    <property type="entry name" value="Methyl-accepting chemotaxis protein"/>
    <property type="match status" value="1"/>
</dbReference>
<dbReference type="EMBL" id="HG322949">
    <property type="protein sequence ID" value="CDG83557.1"/>
    <property type="molecule type" value="Genomic_DNA"/>
</dbReference>
<dbReference type="InterPro" id="IPR004090">
    <property type="entry name" value="Chemotax_Me-accpt_rcpt"/>
</dbReference>
<sequence length="557" mass="58358">MLNRMKVGTRLIAAFSCVALLGAIVAGIGIVNMAKIDTMAARMYNNELLGLSHIKEANISLAKTGRARSNYLLATSEEERSQHKASIDKSLAVNKDSIAKALPLFTSDASKQVFARFTVVAADYENVMNQALLLAAKEPMQQRDAELDALLTETRKHADALDQMLDQLSIQKEERARSAADEAASVYQTSRTFMLLLVLGSVAAGLTLGVLITRGLTHQLGGEPAYASHIAGAIAGGDLTVAIDTHAGDHDSLLFAMKTMRDKLVGIVSQVRAGTDTIATASGEIASGNMDLSSRTEEQASSLEETASSMEQLTATVRQNADNAREANQLAASASQVASKGGAVVGQVVQTMETINASSRKIVDIISVIDGIAFQTNILALNAAVEAARAGEQGRGFAVVATEVRNLAQRSAAAAKDIKVLIGDSVEQVEIGAKLVHEAGDTMNEVVGSVQRVAHIMSDITSASQEQSAGIEQVNQAITQMDQVTQQNAALVEQAAAAASSLQDQAAALTGVVSIFKLHAPSASSGQAFAQDKVTPMRRPAASSGPRRIALSLSDAA</sequence>
<evidence type="ECO:0000256" key="5">
    <source>
        <dbReference type="SAM" id="MobiDB-lite"/>
    </source>
</evidence>
<evidence type="ECO:0000256" key="6">
    <source>
        <dbReference type="SAM" id="Phobius"/>
    </source>
</evidence>
<dbReference type="HOGENOM" id="CLU_000445_107_16_4"/>
<dbReference type="eggNOG" id="COG0840">
    <property type="taxonomic scope" value="Bacteria"/>
</dbReference>
<dbReference type="PANTHER" id="PTHR43531:SF14">
    <property type="entry name" value="METHYL-ACCEPTING CHEMOTAXIS PROTEIN I-RELATED"/>
    <property type="match status" value="1"/>
</dbReference>
<dbReference type="STRING" id="1349767.GJA_2931"/>
<dbReference type="PATRIC" id="fig|1349767.4.peg.4643"/>
<evidence type="ECO:0000256" key="4">
    <source>
        <dbReference type="PROSITE-ProRule" id="PRU00284"/>
    </source>
</evidence>
<dbReference type="GO" id="GO:0007165">
    <property type="term" value="P:signal transduction"/>
    <property type="evidence" value="ECO:0007669"/>
    <property type="project" value="UniProtKB-KW"/>
</dbReference>
<evidence type="ECO:0000259" key="7">
    <source>
        <dbReference type="PROSITE" id="PS50111"/>
    </source>
</evidence>
<dbReference type="AlphaFoldDB" id="W0V8G9"/>
<dbReference type="Pfam" id="PF00015">
    <property type="entry name" value="MCPsignal"/>
    <property type="match status" value="1"/>
</dbReference>
<keyword evidence="4" id="KW-0807">Transducer</keyword>
<feature type="transmembrane region" description="Helical" evidence="6">
    <location>
        <begin position="193"/>
        <end position="212"/>
    </location>
</feature>
<dbReference type="Proteomes" id="UP000027604">
    <property type="component" value="Chromosome I"/>
</dbReference>
<dbReference type="CDD" id="cd11386">
    <property type="entry name" value="MCP_signal"/>
    <property type="match status" value="1"/>
</dbReference>
<dbReference type="Pfam" id="PF12729">
    <property type="entry name" value="4HB_MCP_1"/>
    <property type="match status" value="1"/>
</dbReference>
<dbReference type="GO" id="GO:0006935">
    <property type="term" value="P:chemotaxis"/>
    <property type="evidence" value="ECO:0007669"/>
    <property type="project" value="InterPro"/>
</dbReference>
<dbReference type="RefSeq" id="WP_038493107.1">
    <property type="nucleotide sequence ID" value="NZ_BCTH01000058.1"/>
</dbReference>
<dbReference type="PRINTS" id="PR00260">
    <property type="entry name" value="CHEMTRNSDUCR"/>
</dbReference>
<comment type="similarity">
    <text evidence="3">Belongs to the methyl-accepting chemotaxis (MCP) protein family.</text>
</comment>
<evidence type="ECO:0000313" key="9">
    <source>
        <dbReference type="Proteomes" id="UP000027604"/>
    </source>
</evidence>
<dbReference type="InterPro" id="IPR004089">
    <property type="entry name" value="MCPsignal_dom"/>
</dbReference>
<reference evidence="8 9" key="1">
    <citation type="journal article" date="2015" name="Genome Announc.">
        <title>Genome Sequence of Mushroom Soft-Rot Pathogen Janthinobacterium agaricidamnosum.</title>
        <authorList>
            <person name="Graupner K."/>
            <person name="Lackner G."/>
            <person name="Hertweck C."/>
        </authorList>
    </citation>
    <scope>NUCLEOTIDE SEQUENCE [LARGE SCALE GENOMIC DNA]</scope>
    <source>
        <strain evidence="9">NBRC 102515 / DSM 9628</strain>
    </source>
</reference>
<keyword evidence="6" id="KW-0472">Membrane</keyword>
<protein>
    <submittedName>
        <fullName evidence="8">Methyl-accepting chemotaxis (MCP) signaling domain protein</fullName>
    </submittedName>
</protein>
<name>W0V8G9_9BURK</name>
<evidence type="ECO:0000256" key="2">
    <source>
        <dbReference type="ARBA" id="ARBA00022481"/>
    </source>
</evidence>
<dbReference type="FunFam" id="1.10.287.950:FF:000001">
    <property type="entry name" value="Methyl-accepting chemotaxis sensory transducer"/>
    <property type="match status" value="1"/>
</dbReference>
<accession>W0V8G9</accession>
<dbReference type="PANTHER" id="PTHR43531">
    <property type="entry name" value="PROTEIN ICFG"/>
    <property type="match status" value="1"/>
</dbReference>